<feature type="non-terminal residue" evidence="1">
    <location>
        <position position="86"/>
    </location>
</feature>
<dbReference type="InterPro" id="IPR053239">
    <property type="entry name" value="Dual_spec_PTase"/>
</dbReference>
<dbReference type="EMBL" id="BKCJ011847769">
    <property type="protein sequence ID" value="GFD58024.1"/>
    <property type="molecule type" value="Genomic_DNA"/>
</dbReference>
<dbReference type="GO" id="GO:0005634">
    <property type="term" value="C:nucleus"/>
    <property type="evidence" value="ECO:0007669"/>
    <property type="project" value="GOC"/>
</dbReference>
<accession>A0A699XNI4</accession>
<dbReference type="Gene3D" id="3.90.190.10">
    <property type="entry name" value="Protein tyrosine phosphatase superfamily"/>
    <property type="match status" value="1"/>
</dbReference>
<dbReference type="PANTHER" id="PTHR47550:SF1">
    <property type="entry name" value="DUAL SPECIFICITY PROTEIN PHOSPHATASE PPS1"/>
    <property type="match status" value="1"/>
</dbReference>
<dbReference type="GO" id="GO:0008138">
    <property type="term" value="F:protein tyrosine/serine/threonine phosphatase activity"/>
    <property type="evidence" value="ECO:0007669"/>
    <property type="project" value="TreeGrafter"/>
</dbReference>
<evidence type="ECO:0000313" key="1">
    <source>
        <dbReference type="EMBL" id="GFD58024.1"/>
    </source>
</evidence>
<name>A0A699XNI4_TANCI</name>
<feature type="non-terminal residue" evidence="1">
    <location>
        <position position="1"/>
    </location>
</feature>
<dbReference type="AlphaFoldDB" id="A0A699XNI4"/>
<dbReference type="SUPFAM" id="SSF52799">
    <property type="entry name" value="(Phosphotyrosine protein) phosphatases II"/>
    <property type="match status" value="1"/>
</dbReference>
<dbReference type="InterPro" id="IPR029021">
    <property type="entry name" value="Prot-tyrosine_phosphatase-like"/>
</dbReference>
<organism evidence="1">
    <name type="scientific">Tanacetum cinerariifolium</name>
    <name type="common">Dalmatian daisy</name>
    <name type="synonym">Chrysanthemum cinerariifolium</name>
    <dbReference type="NCBI Taxonomy" id="118510"/>
    <lineage>
        <taxon>Eukaryota</taxon>
        <taxon>Viridiplantae</taxon>
        <taxon>Streptophyta</taxon>
        <taxon>Embryophyta</taxon>
        <taxon>Tracheophyta</taxon>
        <taxon>Spermatophyta</taxon>
        <taxon>Magnoliopsida</taxon>
        <taxon>eudicotyledons</taxon>
        <taxon>Gunneridae</taxon>
        <taxon>Pentapetalae</taxon>
        <taxon>asterids</taxon>
        <taxon>campanulids</taxon>
        <taxon>Asterales</taxon>
        <taxon>Asteraceae</taxon>
        <taxon>Asteroideae</taxon>
        <taxon>Anthemideae</taxon>
        <taxon>Anthemidinae</taxon>
        <taxon>Tanacetum</taxon>
    </lineage>
</organism>
<gene>
    <name evidence="1" type="ORF">Tci_929993</name>
</gene>
<proteinExistence type="predicted"/>
<dbReference type="GO" id="GO:0033260">
    <property type="term" value="P:nuclear DNA replication"/>
    <property type="evidence" value="ECO:0007669"/>
    <property type="project" value="TreeGrafter"/>
</dbReference>
<protein>
    <submittedName>
        <fullName evidence="1">Uncharacterized protein</fullName>
    </submittedName>
</protein>
<reference evidence="1" key="1">
    <citation type="journal article" date="2019" name="Sci. Rep.">
        <title>Draft genome of Tanacetum cinerariifolium, the natural source of mosquito coil.</title>
        <authorList>
            <person name="Yamashiro T."/>
            <person name="Shiraishi A."/>
            <person name="Satake H."/>
            <person name="Nakayama K."/>
        </authorList>
    </citation>
    <scope>NUCLEOTIDE SEQUENCE</scope>
</reference>
<dbReference type="PANTHER" id="PTHR47550">
    <property type="entry name" value="DUAL SPECIFICITY PROTEIN PHOSPHATASE PPS1"/>
    <property type="match status" value="1"/>
</dbReference>
<comment type="caution">
    <text evidence="1">The sequence shown here is derived from an EMBL/GenBank/DDBJ whole genome shotgun (WGS) entry which is preliminary data.</text>
</comment>
<sequence length="86" mass="9834">DGSLPSRILPYMYLGNLGHANNPEMLRELGITRILSVGEALSWDADVKKQLQWPEENFLMVDRVQDNGVDPLWSEFERCLKFIEAG</sequence>